<proteinExistence type="predicted"/>
<dbReference type="RefSeq" id="WP_181053193.1">
    <property type="nucleotide sequence ID" value="NZ_JACDXJ010000001.1"/>
</dbReference>
<reference evidence="1 2" key="1">
    <citation type="submission" date="2020-07" db="EMBL/GenBank/DDBJ databases">
        <title>Draft genome and description of Microvirga mediterraneensis Marseille-Q2068 sp. nov.</title>
        <authorList>
            <person name="Boxberger M."/>
        </authorList>
    </citation>
    <scope>NUCLEOTIDE SEQUENCE [LARGE SCALE GENOMIC DNA]</scope>
    <source>
        <strain evidence="1 2">Marseille-Q2068</strain>
    </source>
</reference>
<gene>
    <name evidence="1" type="ORF">H0S73_16645</name>
</gene>
<protein>
    <submittedName>
        <fullName evidence="1">Uncharacterized protein</fullName>
    </submittedName>
</protein>
<dbReference type="EMBL" id="JACDXJ010000001">
    <property type="protein sequence ID" value="MBA1157741.1"/>
    <property type="molecule type" value="Genomic_DNA"/>
</dbReference>
<evidence type="ECO:0000313" key="2">
    <source>
        <dbReference type="Proteomes" id="UP000572984"/>
    </source>
</evidence>
<keyword evidence="2" id="KW-1185">Reference proteome</keyword>
<name>A0A838BQT2_9HYPH</name>
<sequence length="64" mass="7367">MSRPKKNSHKLTVEQVLDIRLRYAVGDRRWTKIGRLYGVKADAVRNAALGVSYKDRPMPPGWRS</sequence>
<comment type="caution">
    <text evidence="1">The sequence shown here is derived from an EMBL/GenBank/DDBJ whole genome shotgun (WGS) entry which is preliminary data.</text>
</comment>
<evidence type="ECO:0000313" key="1">
    <source>
        <dbReference type="EMBL" id="MBA1157741.1"/>
    </source>
</evidence>
<accession>A0A838BQT2</accession>
<dbReference type="AlphaFoldDB" id="A0A838BQT2"/>
<organism evidence="1 2">
    <name type="scientific">Microvirga mediterraneensis</name>
    <dbReference type="NCBI Taxonomy" id="2754695"/>
    <lineage>
        <taxon>Bacteria</taxon>
        <taxon>Pseudomonadati</taxon>
        <taxon>Pseudomonadota</taxon>
        <taxon>Alphaproteobacteria</taxon>
        <taxon>Hyphomicrobiales</taxon>
        <taxon>Methylobacteriaceae</taxon>
        <taxon>Microvirga</taxon>
    </lineage>
</organism>
<dbReference type="Proteomes" id="UP000572984">
    <property type="component" value="Unassembled WGS sequence"/>
</dbReference>